<dbReference type="GO" id="GO:0016838">
    <property type="term" value="F:carbon-oxygen lyase activity, acting on phosphates"/>
    <property type="evidence" value="ECO:0007669"/>
    <property type="project" value="InterPro"/>
</dbReference>
<evidence type="ECO:0000256" key="1">
    <source>
        <dbReference type="ARBA" id="ARBA00023239"/>
    </source>
</evidence>
<protein>
    <submittedName>
        <fullName evidence="2">Trichodiene synthase (TRI5)</fullName>
    </submittedName>
</protein>
<proteinExistence type="predicted"/>
<dbReference type="Proteomes" id="UP000183376">
    <property type="component" value="Chromosome I"/>
</dbReference>
<dbReference type="Gene3D" id="1.10.600.10">
    <property type="entry name" value="Farnesyl Diphosphate Synthase"/>
    <property type="match status" value="1"/>
</dbReference>
<keyword evidence="3" id="KW-1185">Reference proteome</keyword>
<name>A0A1G9T116_ALLAB</name>
<dbReference type="eggNOG" id="ENOG5032VEQ">
    <property type="taxonomic scope" value="Bacteria"/>
</dbReference>
<dbReference type="InterPro" id="IPR008949">
    <property type="entry name" value="Isoprenoid_synthase_dom_sf"/>
</dbReference>
<sequence>MLAEVARAGYPQQIQRLTEGFSPGVDEGDVESEARALVAELQELGVECDQRLARYLCTFRRLVLPVEDDALGLDLSRTYLYPTIIDDACGRRHSEVFRTLGTGMMKGIVTPARHRAAADSSLTPNSAAVDYMFNRIAEHCDADFLSTHKAFFYQSFIGIMFESQYAADASDQIDTEYVRNRTGFCEYYFSSLALAYDCLDFTGNLAFWGAALGRMVDYLNDLNDLISCYKEFLEGDFPANTVFRRAAHRGTSFLDAYAWTFDRGMSAYRRILELANPEQRPHVERYLKGYIHWHLTCGRYRWEEFSRLATT</sequence>
<dbReference type="SUPFAM" id="SSF48576">
    <property type="entry name" value="Terpenoid synthases"/>
    <property type="match status" value="1"/>
</dbReference>
<organism evidence="2 3">
    <name type="scientific">Allokutzneria albata</name>
    <name type="common">Kibdelosporangium albatum</name>
    <dbReference type="NCBI Taxonomy" id="211114"/>
    <lineage>
        <taxon>Bacteria</taxon>
        <taxon>Bacillati</taxon>
        <taxon>Actinomycetota</taxon>
        <taxon>Actinomycetes</taxon>
        <taxon>Pseudonocardiales</taxon>
        <taxon>Pseudonocardiaceae</taxon>
        <taxon>Allokutzneria</taxon>
    </lineage>
</organism>
<dbReference type="InterPro" id="IPR024652">
    <property type="entry name" value="Trichodiene_synth"/>
</dbReference>
<accession>A0A1G9T116</accession>
<dbReference type="EMBL" id="LT629701">
    <property type="protein sequence ID" value="SDM41326.1"/>
    <property type="molecule type" value="Genomic_DNA"/>
</dbReference>
<reference evidence="2 3" key="1">
    <citation type="submission" date="2016-10" db="EMBL/GenBank/DDBJ databases">
        <authorList>
            <person name="de Groot N.N."/>
        </authorList>
    </citation>
    <scope>NUCLEOTIDE SEQUENCE [LARGE SCALE GENOMIC DNA]</scope>
    <source>
        <strain evidence="2 3">DSM 44149</strain>
    </source>
</reference>
<keyword evidence="1" id="KW-0456">Lyase</keyword>
<gene>
    <name evidence="2" type="ORF">SAMN04489726_1496</name>
</gene>
<evidence type="ECO:0000313" key="3">
    <source>
        <dbReference type="Proteomes" id="UP000183376"/>
    </source>
</evidence>
<evidence type="ECO:0000313" key="2">
    <source>
        <dbReference type="EMBL" id="SDM41326.1"/>
    </source>
</evidence>
<dbReference type="AlphaFoldDB" id="A0A1G9T116"/>
<dbReference type="Pfam" id="PF06330">
    <property type="entry name" value="TRI5"/>
    <property type="match status" value="1"/>
</dbReference>